<evidence type="ECO:0000313" key="7">
    <source>
        <dbReference type="Proteomes" id="UP000584374"/>
    </source>
</evidence>
<keyword evidence="3" id="KW-0238">DNA-binding</keyword>
<dbReference type="Gene3D" id="3.40.50.2300">
    <property type="match status" value="2"/>
</dbReference>
<keyword evidence="2" id="KW-0805">Transcription regulation</keyword>
<evidence type="ECO:0000256" key="2">
    <source>
        <dbReference type="ARBA" id="ARBA00023015"/>
    </source>
</evidence>
<dbReference type="Gene3D" id="1.10.260.40">
    <property type="entry name" value="lambda repressor-like DNA-binding domains"/>
    <property type="match status" value="1"/>
</dbReference>
<organism evidence="6 7">
    <name type="scientific">Saccharopolyspora phatthalungensis</name>
    <dbReference type="NCBI Taxonomy" id="664693"/>
    <lineage>
        <taxon>Bacteria</taxon>
        <taxon>Bacillati</taxon>
        <taxon>Actinomycetota</taxon>
        <taxon>Actinomycetes</taxon>
        <taxon>Pseudonocardiales</taxon>
        <taxon>Pseudonocardiaceae</taxon>
        <taxon>Saccharopolyspora</taxon>
    </lineage>
</organism>
<evidence type="ECO:0000256" key="1">
    <source>
        <dbReference type="ARBA" id="ARBA00022491"/>
    </source>
</evidence>
<dbReference type="InterPro" id="IPR010982">
    <property type="entry name" value="Lambda_DNA-bd_dom_sf"/>
</dbReference>
<reference evidence="6 7" key="1">
    <citation type="submission" date="2020-08" db="EMBL/GenBank/DDBJ databases">
        <title>Sequencing the genomes of 1000 actinobacteria strains.</title>
        <authorList>
            <person name="Klenk H.-P."/>
        </authorList>
    </citation>
    <scope>NUCLEOTIDE SEQUENCE [LARGE SCALE GENOMIC DNA]</scope>
    <source>
        <strain evidence="6 7">DSM 45584</strain>
    </source>
</reference>
<dbReference type="PANTHER" id="PTHR30146">
    <property type="entry name" value="LACI-RELATED TRANSCRIPTIONAL REPRESSOR"/>
    <property type="match status" value="1"/>
</dbReference>
<dbReference type="GO" id="GO:0003700">
    <property type="term" value="F:DNA-binding transcription factor activity"/>
    <property type="evidence" value="ECO:0007669"/>
    <property type="project" value="TreeGrafter"/>
</dbReference>
<evidence type="ECO:0000259" key="5">
    <source>
        <dbReference type="PROSITE" id="PS50932"/>
    </source>
</evidence>
<sequence>MAEAARVHVATASRALDPNSEHGVAAATAARIQQVAEELGYVRDTVARSLRSGRTMTVGLLVADLGNPYTPPLLKGVETRLDQAGYMCLITESRSYHELPYAAVEQLLSRKVDGLIIEAVRPRDRDQIKRWAAQIPVVLAVQALSRSAIPGVRTDDVRGAELVADHLADLGHRNVAQIVGPQDVRSFADRRGSFESRCAERGLVVHTSDPVSEPTSSEAHSATATLLSERVPPFTAVFAHNDVMAIGVLSALREAGRRCPDEVSVVGYNDMPFADAFAPPLTTVRLPSFDIGTTAAELLISQMDNPARRPRSVTMPAELIVRDSSGPAPTTT</sequence>
<dbReference type="InterPro" id="IPR000843">
    <property type="entry name" value="HTH_LacI"/>
</dbReference>
<accession>A0A840QFC6</accession>
<evidence type="ECO:0000256" key="4">
    <source>
        <dbReference type="ARBA" id="ARBA00023163"/>
    </source>
</evidence>
<evidence type="ECO:0000256" key="3">
    <source>
        <dbReference type="ARBA" id="ARBA00023125"/>
    </source>
</evidence>
<evidence type="ECO:0000313" key="6">
    <source>
        <dbReference type="EMBL" id="MBB5157185.1"/>
    </source>
</evidence>
<dbReference type="GO" id="GO:0000976">
    <property type="term" value="F:transcription cis-regulatory region binding"/>
    <property type="evidence" value="ECO:0007669"/>
    <property type="project" value="TreeGrafter"/>
</dbReference>
<dbReference type="PANTHER" id="PTHR30146:SF148">
    <property type="entry name" value="HTH-TYPE TRANSCRIPTIONAL REPRESSOR PURR-RELATED"/>
    <property type="match status" value="1"/>
</dbReference>
<dbReference type="AlphaFoldDB" id="A0A840QFC6"/>
<keyword evidence="7" id="KW-1185">Reference proteome</keyword>
<proteinExistence type="predicted"/>
<dbReference type="InterPro" id="IPR046335">
    <property type="entry name" value="LacI/GalR-like_sensor"/>
</dbReference>
<gene>
    <name evidence="6" type="ORF">BJ970_004719</name>
</gene>
<protein>
    <submittedName>
        <fullName evidence="6">LacI family transcriptional regulator</fullName>
    </submittedName>
</protein>
<dbReference type="SUPFAM" id="SSF53822">
    <property type="entry name" value="Periplasmic binding protein-like I"/>
    <property type="match status" value="1"/>
</dbReference>
<dbReference type="SUPFAM" id="SSF47413">
    <property type="entry name" value="lambda repressor-like DNA-binding domains"/>
    <property type="match status" value="1"/>
</dbReference>
<dbReference type="EMBL" id="JACHIW010000001">
    <property type="protein sequence ID" value="MBB5157185.1"/>
    <property type="molecule type" value="Genomic_DNA"/>
</dbReference>
<dbReference type="SMART" id="SM00354">
    <property type="entry name" value="HTH_LACI"/>
    <property type="match status" value="1"/>
</dbReference>
<name>A0A840QFC6_9PSEU</name>
<dbReference type="RefSeq" id="WP_184728189.1">
    <property type="nucleotide sequence ID" value="NZ_JACHIW010000001.1"/>
</dbReference>
<dbReference type="InterPro" id="IPR028082">
    <property type="entry name" value="Peripla_BP_I"/>
</dbReference>
<comment type="caution">
    <text evidence="6">The sequence shown here is derived from an EMBL/GenBank/DDBJ whole genome shotgun (WGS) entry which is preliminary data.</text>
</comment>
<keyword evidence="1" id="KW-0678">Repressor</keyword>
<dbReference type="PROSITE" id="PS50932">
    <property type="entry name" value="HTH_LACI_2"/>
    <property type="match status" value="1"/>
</dbReference>
<dbReference type="Pfam" id="PF13377">
    <property type="entry name" value="Peripla_BP_3"/>
    <property type="match status" value="1"/>
</dbReference>
<dbReference type="Pfam" id="PF00356">
    <property type="entry name" value="LacI"/>
    <property type="match status" value="1"/>
</dbReference>
<dbReference type="Proteomes" id="UP000584374">
    <property type="component" value="Unassembled WGS sequence"/>
</dbReference>
<keyword evidence="4" id="KW-0804">Transcription</keyword>
<feature type="domain" description="HTH lacI-type" evidence="5">
    <location>
        <begin position="1"/>
        <end position="52"/>
    </location>
</feature>